<dbReference type="GO" id="GO:0140359">
    <property type="term" value="F:ABC-type transporter activity"/>
    <property type="evidence" value="ECO:0007669"/>
    <property type="project" value="InterPro"/>
</dbReference>
<accession>A0A484HF62</accession>
<gene>
    <name evidence="6" type="primary">rfbB</name>
    <name evidence="6" type="ORF">EPICR_100068</name>
</gene>
<dbReference type="InterPro" id="IPR027417">
    <property type="entry name" value="P-loop_NTPase"/>
</dbReference>
<dbReference type="InterPro" id="IPR003439">
    <property type="entry name" value="ABC_transporter-like_ATP-bd"/>
</dbReference>
<dbReference type="Gene3D" id="3.40.50.300">
    <property type="entry name" value="P-loop containing nucleotide triphosphate hydrolases"/>
    <property type="match status" value="1"/>
</dbReference>
<dbReference type="CDD" id="cd03220">
    <property type="entry name" value="ABC_KpsT_Wzt"/>
    <property type="match status" value="1"/>
</dbReference>
<reference evidence="6" key="1">
    <citation type="submission" date="2019-01" db="EMBL/GenBank/DDBJ databases">
        <authorList>
            <consortium name="Genoscope - CEA"/>
            <person name="William W."/>
        </authorList>
    </citation>
    <scope>NUCLEOTIDE SEQUENCE</scope>
    <source>
        <strain evidence="6">CR-1</strain>
    </source>
</reference>
<evidence type="ECO:0000259" key="5">
    <source>
        <dbReference type="PROSITE" id="PS50893"/>
    </source>
</evidence>
<dbReference type="InterPro" id="IPR017871">
    <property type="entry name" value="ABC_transporter-like_CS"/>
</dbReference>
<keyword evidence="4 6" id="KW-0067">ATP-binding</keyword>
<dbReference type="GO" id="GO:0005524">
    <property type="term" value="F:ATP binding"/>
    <property type="evidence" value="ECO:0007669"/>
    <property type="project" value="UniProtKB-KW"/>
</dbReference>
<dbReference type="PANTHER" id="PTHR46743">
    <property type="entry name" value="TEICHOIC ACIDS EXPORT ATP-BINDING PROTEIN TAGH"/>
    <property type="match status" value="1"/>
</dbReference>
<evidence type="ECO:0000256" key="2">
    <source>
        <dbReference type="ARBA" id="ARBA00022448"/>
    </source>
</evidence>
<dbReference type="GO" id="GO:0016887">
    <property type="term" value="F:ATP hydrolysis activity"/>
    <property type="evidence" value="ECO:0007669"/>
    <property type="project" value="InterPro"/>
</dbReference>
<feature type="domain" description="ABC transporter" evidence="5">
    <location>
        <begin position="18"/>
        <end position="238"/>
    </location>
</feature>
<dbReference type="PANTHER" id="PTHR46743:SF2">
    <property type="entry name" value="TEICHOIC ACIDS EXPORT ATP-BINDING PROTEIN TAGH"/>
    <property type="match status" value="1"/>
</dbReference>
<dbReference type="InterPro" id="IPR015860">
    <property type="entry name" value="ABC_transpr_TagH-like"/>
</dbReference>
<keyword evidence="3" id="KW-0547">Nucleotide-binding</keyword>
<evidence type="ECO:0000256" key="4">
    <source>
        <dbReference type="ARBA" id="ARBA00022840"/>
    </source>
</evidence>
<evidence type="ECO:0000313" key="6">
    <source>
        <dbReference type="EMBL" id="VEN73022.1"/>
    </source>
</evidence>
<sequence>MNSTNSIIITLKNVGCRYRVKQGFFRFKNYDALKDVSFSLYQGEVLGVIGRNGAGKSTLLRLLRGIILPDRGVIWKKPGISISLLSIAAGFYPELSGKENVILTGMLMGMGKKKILERLEEITAFAELEAFIHDPVKTYSSGMRARLGFAIALELSPDVLLVDEALGVGDDAFKKKAVAAMEKKFFSGISVVFVSHNMPTVYKLCKRVLWLEDGKTKMEGPAKKVIRAYLERLGVHRRRLKKGESRRSARGDTSF</sequence>
<organism evidence="6">
    <name type="scientific">uncultured Desulfobacteraceae bacterium</name>
    <dbReference type="NCBI Taxonomy" id="218296"/>
    <lineage>
        <taxon>Bacteria</taxon>
        <taxon>Pseudomonadati</taxon>
        <taxon>Thermodesulfobacteriota</taxon>
        <taxon>Desulfobacteria</taxon>
        <taxon>Desulfobacterales</taxon>
        <taxon>Desulfobacteraceae</taxon>
        <taxon>environmental samples</taxon>
    </lineage>
</organism>
<keyword evidence="2" id="KW-0813">Transport</keyword>
<evidence type="ECO:0000256" key="3">
    <source>
        <dbReference type="ARBA" id="ARBA00022741"/>
    </source>
</evidence>
<dbReference type="InterPro" id="IPR050683">
    <property type="entry name" value="Bact_Polysacc_Export_ATP-bd"/>
</dbReference>
<name>A0A484HF62_9BACT</name>
<dbReference type="GO" id="GO:0016020">
    <property type="term" value="C:membrane"/>
    <property type="evidence" value="ECO:0007669"/>
    <property type="project" value="InterPro"/>
</dbReference>
<dbReference type="EMBL" id="CAACVI010000002">
    <property type="protein sequence ID" value="VEN73022.1"/>
    <property type="molecule type" value="Genomic_DNA"/>
</dbReference>
<dbReference type="PROSITE" id="PS00211">
    <property type="entry name" value="ABC_TRANSPORTER_1"/>
    <property type="match status" value="1"/>
</dbReference>
<dbReference type="Pfam" id="PF00005">
    <property type="entry name" value="ABC_tran"/>
    <property type="match status" value="1"/>
</dbReference>
<proteinExistence type="inferred from homology"/>
<dbReference type="PROSITE" id="PS50893">
    <property type="entry name" value="ABC_TRANSPORTER_2"/>
    <property type="match status" value="1"/>
</dbReference>
<dbReference type="SUPFAM" id="SSF52540">
    <property type="entry name" value="P-loop containing nucleoside triphosphate hydrolases"/>
    <property type="match status" value="1"/>
</dbReference>
<dbReference type="InterPro" id="IPR003593">
    <property type="entry name" value="AAA+_ATPase"/>
</dbReference>
<comment type="similarity">
    <text evidence="1">Belongs to the ABC transporter superfamily.</text>
</comment>
<dbReference type="AlphaFoldDB" id="A0A484HF62"/>
<evidence type="ECO:0000256" key="1">
    <source>
        <dbReference type="ARBA" id="ARBA00005417"/>
    </source>
</evidence>
<dbReference type="SMART" id="SM00382">
    <property type="entry name" value="AAA"/>
    <property type="match status" value="1"/>
</dbReference>
<protein>
    <submittedName>
        <fullName evidence="6">O-antigen export system ATP-binding protein RfbB</fullName>
    </submittedName>
</protein>